<evidence type="ECO:0000256" key="3">
    <source>
        <dbReference type="SAM" id="MobiDB-lite"/>
    </source>
</evidence>
<name>A0A2T2ZW36_9PEZI</name>
<feature type="region of interest" description="Disordered" evidence="3">
    <location>
        <begin position="1"/>
        <end position="44"/>
    </location>
</feature>
<gene>
    <name evidence="4" type="ORF">BD289DRAFT_376989</name>
</gene>
<dbReference type="PANTHER" id="PTHR44472">
    <property type="entry name" value="DDB1- AND CUL4-ASSOCIATED FACTOR 4-RELATED"/>
    <property type="match status" value="1"/>
</dbReference>
<feature type="compositionally biased region" description="Basic and acidic residues" evidence="3">
    <location>
        <begin position="27"/>
        <end position="44"/>
    </location>
</feature>
<dbReference type="InterPro" id="IPR052254">
    <property type="entry name" value="CUL4-DDB1_E3_ligase_receptor"/>
</dbReference>
<dbReference type="GO" id="GO:0080008">
    <property type="term" value="C:Cul4-RING E3 ubiquitin ligase complex"/>
    <property type="evidence" value="ECO:0007669"/>
    <property type="project" value="TreeGrafter"/>
</dbReference>
<dbReference type="InterPro" id="IPR015943">
    <property type="entry name" value="WD40/YVTN_repeat-like_dom_sf"/>
</dbReference>
<evidence type="ECO:0000313" key="5">
    <source>
        <dbReference type="Proteomes" id="UP000241462"/>
    </source>
</evidence>
<protein>
    <recommendedName>
        <fullName evidence="6">WD40-repeat-containing domain protein</fullName>
    </recommendedName>
</protein>
<evidence type="ECO:0008006" key="6">
    <source>
        <dbReference type="Google" id="ProtNLM"/>
    </source>
</evidence>
<sequence length="500" mass="54773">DATKNRYFKIQPGSSGVAPSTSAYHADNVRKRKAEDRRSSAARKRQELLKNHIKRTTCLNAPLTGGRLRRELHGGFDPEIAVESWVNGLRPKGEASFTTNHTPSPGFDMGAFHVQGRDDVSGMGMIYARMLLVASYVPTTEDGHISYDSDPLRRRSRSQEIHYEPLFVDAITSMNYHAPTNQLLLTSSLTDMGAGGFLDDPAIAHEPEPSTMPKWLLGETDNFQLCRFNGPLTVYSARLAPSSSILSAVLATDRGICKMDETEHAEPVEWLGSPKKYGGWGPVSMWDVLSVDWHPTNSALIYGGTRDGRLLHIDLRLHGTQIRDYGHTSSVAHIRAINEHQLLAAGPRSAMAVYDLRWMRQQPRHLHNHNHNQNHGNAQKQAAQTVPVVQMQGYSNAAHVNIGLDVVHLSGHGGGGGGGGVVAAGMDDGSVGVFSLQTGRKWKMDGVDSRAKLGLSQGSVVKTVQWHKMPREQDPSLWVSARSAVKKFSFGLGVDEEGDC</sequence>
<feature type="non-terminal residue" evidence="4">
    <location>
        <position position="1"/>
    </location>
</feature>
<dbReference type="STRING" id="2025994.A0A2T2ZW36"/>
<dbReference type="OrthoDB" id="128867at2759"/>
<keyword evidence="1" id="KW-0853">WD repeat</keyword>
<feature type="compositionally biased region" description="Polar residues" evidence="3">
    <location>
        <begin position="12"/>
        <end position="23"/>
    </location>
</feature>
<dbReference type="EMBL" id="KZ678617">
    <property type="protein sequence ID" value="PSR78231.1"/>
    <property type="molecule type" value="Genomic_DNA"/>
</dbReference>
<dbReference type="SUPFAM" id="SSF50978">
    <property type="entry name" value="WD40 repeat-like"/>
    <property type="match status" value="1"/>
</dbReference>
<evidence type="ECO:0000313" key="4">
    <source>
        <dbReference type="EMBL" id="PSR78231.1"/>
    </source>
</evidence>
<organism evidence="4 5">
    <name type="scientific">Coniella lustricola</name>
    <dbReference type="NCBI Taxonomy" id="2025994"/>
    <lineage>
        <taxon>Eukaryota</taxon>
        <taxon>Fungi</taxon>
        <taxon>Dikarya</taxon>
        <taxon>Ascomycota</taxon>
        <taxon>Pezizomycotina</taxon>
        <taxon>Sordariomycetes</taxon>
        <taxon>Sordariomycetidae</taxon>
        <taxon>Diaporthales</taxon>
        <taxon>Schizoparmaceae</taxon>
        <taxon>Coniella</taxon>
    </lineage>
</organism>
<accession>A0A2T2ZW36</accession>
<evidence type="ECO:0000256" key="1">
    <source>
        <dbReference type="ARBA" id="ARBA00022574"/>
    </source>
</evidence>
<keyword evidence="5" id="KW-1185">Reference proteome</keyword>
<evidence type="ECO:0000256" key="2">
    <source>
        <dbReference type="ARBA" id="ARBA00022737"/>
    </source>
</evidence>
<keyword evidence="2" id="KW-0677">Repeat</keyword>
<proteinExistence type="predicted"/>
<dbReference type="PANTHER" id="PTHR44472:SF1">
    <property type="entry name" value="DDB1 AND CUL4 ASSOCIATED FACTOR 4"/>
    <property type="match status" value="1"/>
</dbReference>
<dbReference type="InterPro" id="IPR036322">
    <property type="entry name" value="WD40_repeat_dom_sf"/>
</dbReference>
<dbReference type="InParanoid" id="A0A2T2ZW36"/>
<dbReference type="Proteomes" id="UP000241462">
    <property type="component" value="Unassembled WGS sequence"/>
</dbReference>
<dbReference type="AlphaFoldDB" id="A0A2T2ZW36"/>
<dbReference type="Gene3D" id="2.130.10.10">
    <property type="entry name" value="YVTN repeat-like/Quinoprotein amine dehydrogenase"/>
    <property type="match status" value="1"/>
</dbReference>
<reference evidence="4 5" key="1">
    <citation type="journal article" date="2018" name="Mycol. Prog.">
        <title>Coniella lustricola, a new species from submerged detritus.</title>
        <authorList>
            <person name="Raudabaugh D.B."/>
            <person name="Iturriaga T."/>
            <person name="Carver A."/>
            <person name="Mondo S."/>
            <person name="Pangilinan J."/>
            <person name="Lipzen A."/>
            <person name="He G."/>
            <person name="Amirebrahimi M."/>
            <person name="Grigoriev I.V."/>
            <person name="Miller A.N."/>
        </authorList>
    </citation>
    <scope>NUCLEOTIDE SEQUENCE [LARGE SCALE GENOMIC DNA]</scope>
    <source>
        <strain evidence="4 5">B22-T-1</strain>
    </source>
</reference>